<feature type="non-terminal residue" evidence="12">
    <location>
        <position position="1"/>
    </location>
</feature>
<dbReference type="InterPro" id="IPR058240">
    <property type="entry name" value="rSAM_sf"/>
</dbReference>
<evidence type="ECO:0000259" key="11">
    <source>
        <dbReference type="PROSITE" id="PS51918"/>
    </source>
</evidence>
<evidence type="ECO:0000256" key="4">
    <source>
        <dbReference type="ARBA" id="ARBA00022679"/>
    </source>
</evidence>
<evidence type="ECO:0000256" key="8">
    <source>
        <dbReference type="ARBA" id="ARBA00023014"/>
    </source>
</evidence>
<dbReference type="PANTHER" id="PTHR43020:SF2">
    <property type="entry name" value="MITOCHONDRIAL TRNA METHYLTHIOTRANSFERASE CDK5RAP1"/>
    <property type="match status" value="1"/>
</dbReference>
<dbReference type="InterPro" id="IPR002792">
    <property type="entry name" value="TRAM_dom"/>
</dbReference>
<dbReference type="EC" id="2.8.4.3" evidence="9"/>
<keyword evidence="4 12" id="KW-0808">Transferase</keyword>
<protein>
    <recommendedName>
        <fullName evidence="9">tRNA-2-methylthio-N(6)-dimethylallyladenosine synthase</fullName>
        <ecNumber evidence="9">2.8.4.3</ecNumber>
    </recommendedName>
</protein>
<dbReference type="InterPro" id="IPR007197">
    <property type="entry name" value="rSAM"/>
</dbReference>
<keyword evidence="5" id="KW-0949">S-adenosyl-L-methionine</keyword>
<evidence type="ECO:0000256" key="7">
    <source>
        <dbReference type="ARBA" id="ARBA00023004"/>
    </source>
</evidence>
<reference evidence="12 13" key="1">
    <citation type="journal article" date="2018" name="Nat. Biotechnol.">
        <title>A standardized bacterial taxonomy based on genome phylogeny substantially revises the tree of life.</title>
        <authorList>
            <person name="Parks D.H."/>
            <person name="Chuvochina M."/>
            <person name="Waite D.W."/>
            <person name="Rinke C."/>
            <person name="Skarshewski A."/>
            <person name="Chaumeil P.A."/>
            <person name="Hugenholtz P."/>
        </authorList>
    </citation>
    <scope>NUCLEOTIDE SEQUENCE [LARGE SCALE GENOMIC DNA]</scope>
    <source>
        <strain evidence="12">UBA9956</strain>
    </source>
</reference>
<dbReference type="AlphaFoldDB" id="A0A350HBI5"/>
<organism evidence="12 13">
    <name type="scientific">candidate division WOR-3 bacterium</name>
    <dbReference type="NCBI Taxonomy" id="2052148"/>
    <lineage>
        <taxon>Bacteria</taxon>
        <taxon>Bacteria division WOR-3</taxon>
    </lineage>
</organism>
<gene>
    <name evidence="12" type="ORF">DCW38_06960</name>
</gene>
<dbReference type="NCBIfam" id="TIGR00089">
    <property type="entry name" value="MiaB/RimO family radical SAM methylthiotransferase"/>
    <property type="match status" value="1"/>
</dbReference>
<sequence>DNFCSYCIVPYLRGREESFSSDSILKQIKRSKNLLTREILLMGQNVNSYLSKGRVFTDILSDVLNEFGDMRVRFITSHPKDFAIKIIEMMAENKNLCRHLHLPVQSGSDRILSLMHRKYTADDFREIVRLARKILPDITITTDIMTGMPEESEKDFEETLNIVNEIQFDDAFMYKYSGRRFTLSRYFESVSSEEGLSRLGRLIKVQQEIKKKKVLMLKGKTLEVLSERESKKSKSEFYGRDSGNRSVIIRGMNIQAGKLYNVKINEIAGLTPLGDIAEEK</sequence>
<dbReference type="InterPro" id="IPR005839">
    <property type="entry name" value="Methylthiotransferase"/>
</dbReference>
<evidence type="ECO:0000256" key="9">
    <source>
        <dbReference type="ARBA" id="ARBA00033765"/>
    </source>
</evidence>
<evidence type="ECO:0000256" key="1">
    <source>
        <dbReference type="ARBA" id="ARBA00001966"/>
    </source>
</evidence>
<dbReference type="Pfam" id="PF04055">
    <property type="entry name" value="Radical_SAM"/>
    <property type="match status" value="1"/>
</dbReference>
<evidence type="ECO:0000313" key="13">
    <source>
        <dbReference type="Proteomes" id="UP000264062"/>
    </source>
</evidence>
<dbReference type="EMBL" id="DMZY01000204">
    <property type="protein sequence ID" value="HAV92901.1"/>
    <property type="molecule type" value="Genomic_DNA"/>
</dbReference>
<evidence type="ECO:0000256" key="5">
    <source>
        <dbReference type="ARBA" id="ARBA00022691"/>
    </source>
</evidence>
<feature type="domain" description="TRAM" evidence="10">
    <location>
        <begin position="215"/>
        <end position="278"/>
    </location>
</feature>
<dbReference type="SMART" id="SM00729">
    <property type="entry name" value="Elp3"/>
    <property type="match status" value="1"/>
</dbReference>
<accession>A0A350HBI5</accession>
<dbReference type="InterPro" id="IPR023404">
    <property type="entry name" value="rSAM_horseshoe"/>
</dbReference>
<dbReference type="GO" id="GO:0051539">
    <property type="term" value="F:4 iron, 4 sulfur cluster binding"/>
    <property type="evidence" value="ECO:0007669"/>
    <property type="project" value="UniProtKB-KW"/>
</dbReference>
<dbReference type="PANTHER" id="PTHR43020">
    <property type="entry name" value="CDK5 REGULATORY SUBUNIT-ASSOCIATED PROTEIN 1"/>
    <property type="match status" value="1"/>
</dbReference>
<evidence type="ECO:0000256" key="2">
    <source>
        <dbReference type="ARBA" id="ARBA00003234"/>
    </source>
</evidence>
<keyword evidence="6" id="KW-0479">Metal-binding</keyword>
<name>A0A350HBI5_UNCW3</name>
<dbReference type="PROSITE" id="PS50926">
    <property type="entry name" value="TRAM"/>
    <property type="match status" value="1"/>
</dbReference>
<dbReference type="Gene3D" id="3.80.30.20">
    <property type="entry name" value="tm_1862 like domain"/>
    <property type="match status" value="1"/>
</dbReference>
<feature type="domain" description="Radical SAM core" evidence="11">
    <location>
        <begin position="1"/>
        <end position="212"/>
    </location>
</feature>
<proteinExistence type="predicted"/>
<keyword evidence="8" id="KW-0411">Iron-sulfur</keyword>
<dbReference type="SUPFAM" id="SSF102114">
    <property type="entry name" value="Radical SAM enzymes"/>
    <property type="match status" value="1"/>
</dbReference>
<evidence type="ECO:0000313" key="12">
    <source>
        <dbReference type="EMBL" id="HAV92901.1"/>
    </source>
</evidence>
<dbReference type="PROSITE" id="PS51918">
    <property type="entry name" value="RADICAL_SAM"/>
    <property type="match status" value="1"/>
</dbReference>
<comment type="function">
    <text evidence="2">Catalyzes the methylthiolation of N6-(dimethylallyl)adenosine (i(6)A), leading to the formation of 2-methylthio-N6-(dimethylallyl)adenosine (ms(2)i(6)A) at position 37 in tRNAs that read codons beginning with uridine.</text>
</comment>
<dbReference type="GO" id="GO:0035597">
    <property type="term" value="F:tRNA-2-methylthio-N(6)-dimethylallyladenosine(37) synthase activity"/>
    <property type="evidence" value="ECO:0007669"/>
    <property type="project" value="UniProtKB-EC"/>
</dbReference>
<evidence type="ECO:0000256" key="3">
    <source>
        <dbReference type="ARBA" id="ARBA00022485"/>
    </source>
</evidence>
<dbReference type="Proteomes" id="UP000264062">
    <property type="component" value="Unassembled WGS sequence"/>
</dbReference>
<evidence type="ECO:0000259" key="10">
    <source>
        <dbReference type="PROSITE" id="PS50926"/>
    </source>
</evidence>
<dbReference type="InterPro" id="IPR006638">
    <property type="entry name" value="Elp3/MiaA/NifB-like_rSAM"/>
</dbReference>
<keyword evidence="3" id="KW-0004">4Fe-4S</keyword>
<keyword evidence="7" id="KW-0408">Iron</keyword>
<comment type="caution">
    <text evidence="12">The sequence shown here is derived from an EMBL/GenBank/DDBJ whole genome shotgun (WGS) entry which is preliminary data.</text>
</comment>
<dbReference type="GO" id="GO:0005829">
    <property type="term" value="C:cytosol"/>
    <property type="evidence" value="ECO:0007669"/>
    <property type="project" value="TreeGrafter"/>
</dbReference>
<comment type="cofactor">
    <cofactor evidence="1">
        <name>[4Fe-4S] cluster</name>
        <dbReference type="ChEBI" id="CHEBI:49883"/>
    </cofactor>
</comment>
<dbReference type="GO" id="GO:0046872">
    <property type="term" value="F:metal ion binding"/>
    <property type="evidence" value="ECO:0007669"/>
    <property type="project" value="UniProtKB-KW"/>
</dbReference>
<evidence type="ECO:0000256" key="6">
    <source>
        <dbReference type="ARBA" id="ARBA00022723"/>
    </source>
</evidence>